<keyword evidence="4" id="KW-0963">Cytoplasm</keyword>
<dbReference type="STRING" id="284592.Q6BJA5"/>
<dbReference type="Pfam" id="PF08506">
    <property type="entry name" value="Cse1"/>
    <property type="match status" value="1"/>
</dbReference>
<feature type="domain" description="Importin N-terminal" evidence="7">
    <location>
        <begin position="24"/>
        <end position="101"/>
    </location>
</feature>
<dbReference type="OMA" id="MVMSMNK"/>
<protein>
    <submittedName>
        <fullName evidence="8">DEHA2G03916p</fullName>
    </submittedName>
</protein>
<dbReference type="VEuPathDB" id="FungiDB:DEHA2G03916g"/>
<dbReference type="AlphaFoldDB" id="Q6BJA5"/>
<dbReference type="KEGG" id="dha:DEHA2G03916g"/>
<dbReference type="GO" id="GO:0006606">
    <property type="term" value="P:protein import into nucleus"/>
    <property type="evidence" value="ECO:0007669"/>
    <property type="project" value="EnsemblFungi"/>
</dbReference>
<keyword evidence="9" id="KW-1185">Reference proteome</keyword>
<organism evidence="8 9">
    <name type="scientific">Debaryomyces hansenii (strain ATCC 36239 / CBS 767 / BCRC 21394 / JCM 1990 / NBRC 0083 / IGC 2968)</name>
    <name type="common">Yeast</name>
    <name type="synonym">Torulaspora hansenii</name>
    <dbReference type="NCBI Taxonomy" id="284592"/>
    <lineage>
        <taxon>Eukaryota</taxon>
        <taxon>Fungi</taxon>
        <taxon>Dikarya</taxon>
        <taxon>Ascomycota</taxon>
        <taxon>Saccharomycotina</taxon>
        <taxon>Pichiomycetes</taxon>
        <taxon>Debaryomycetaceae</taxon>
        <taxon>Debaryomyces</taxon>
    </lineage>
</organism>
<evidence type="ECO:0000256" key="5">
    <source>
        <dbReference type="ARBA" id="ARBA00022927"/>
    </source>
</evidence>
<dbReference type="SUPFAM" id="SSF48371">
    <property type="entry name" value="ARM repeat"/>
    <property type="match status" value="1"/>
</dbReference>
<dbReference type="InterPro" id="IPR013713">
    <property type="entry name" value="XPO2_central"/>
</dbReference>
<evidence type="ECO:0000256" key="1">
    <source>
        <dbReference type="ARBA" id="ARBA00004123"/>
    </source>
</evidence>
<dbReference type="GO" id="GO:0005635">
    <property type="term" value="C:nuclear envelope"/>
    <property type="evidence" value="ECO:0007669"/>
    <property type="project" value="TreeGrafter"/>
</dbReference>
<dbReference type="PANTHER" id="PTHR10997">
    <property type="entry name" value="IMPORTIN-7, 8, 11"/>
    <property type="match status" value="1"/>
</dbReference>
<evidence type="ECO:0000313" key="8">
    <source>
        <dbReference type="EMBL" id="CAG90168.2"/>
    </source>
</evidence>
<dbReference type="Gene3D" id="1.25.10.10">
    <property type="entry name" value="Leucine-rich Repeat Variant"/>
    <property type="match status" value="1"/>
</dbReference>
<dbReference type="InterPro" id="IPR011989">
    <property type="entry name" value="ARM-like"/>
</dbReference>
<name>Q6BJA5_DEBHA</name>
<evidence type="ECO:0000256" key="3">
    <source>
        <dbReference type="ARBA" id="ARBA00022448"/>
    </source>
</evidence>
<gene>
    <name evidence="8" type="ordered locus">DEHA2G03916g</name>
</gene>
<sequence length="1013" mass="115662">MDKDNLLKSLAGTLDSDFQVRKQSEQELHVFEVQPGFTAYLLDLIMEEDVPLGIQISAAIFFKNRVVNYWLISENKAATPLNIQDNEKPIIKEKLVQTLVKKHKNNQLKLQLATAMHNILNSEKWEELIPVIKKLISDFDNLDHIYTGLICLYEYTKNYRWAGLETSSSTNPVLEEITTEMFPILENLVTNLLNNDSQVTDEMLYMIIKIFKFTTFSSLPSYFQDQSKLGNWCHLQILIINKPLPASVMEEDSIEMRTSNPRTKTVKWCFGNLHRLLTRHGGGFSTKDKANNEFAKSFLENFVPEILSAYWTIIENWSVKKVWLSEGSLYHMISFLEQLIETPAWALISDKLDAIILHVILPTLNANEETIELYEDEPDEYIRRFFDINRESNTADVASINFIFRLSTKKFKSTINQVLGIVNSIFSRRNENRQDIATAMETEGALRVLSTLSYKLDKKSSPVQGQLDQLLHTFIYPELSDETVSKTPWLTARACDTLAMFVYKYQDQQVLQDIFQAVVKCFQNQEQFPVQLTAVDALRTLVDEELVAEHISGQAPQLMGTLLDMSKKFESDILTSVMDSFVEKFAKNLEPYAHELSSKLVEQFLRLASELLDQQTSSTSNNIDLDKEYQASGILNTLTTLVIAMNSSPNVAASMESVIQDMVKFILENAMVAFLGEAIEILESILFSTQHVSPTLWNLFQSCIDSFDTYALEYFDTFQPFFESVINHGFSQSEVTIETPYVQSLLNVCFNILSSDSLDPIFADCAFELIELTILSMNTRFISFLPRFLPEIFNVFTNLESQDAFDGYMLHHLSVLKIFFGCLYIDPSTTFKFLNEKQFTGGFFQLWIKYSGDFQSVYGCKIQILCCLSILCDADLSLIPQPETISEVTDLLISNLEVLPHAIKARQDILSEDRGMKQYSANTGGDDDEEDEYDDAYFEGDEFEADEAELEAMKQTPIDNINVFEVFANKVMSLQQQDSGKYSGIFGGLDSSQQDTVAKIIQINQQQQEQQNK</sequence>
<dbReference type="RefSeq" id="XP_461716.2">
    <property type="nucleotide sequence ID" value="XM_461716.1"/>
</dbReference>
<dbReference type="HOGENOM" id="CLU_004196_0_0_1"/>
<dbReference type="eggNOG" id="KOG1991">
    <property type="taxonomic scope" value="Eukaryota"/>
</dbReference>
<dbReference type="GO" id="GO:0005829">
    <property type="term" value="C:cytosol"/>
    <property type="evidence" value="ECO:0007669"/>
    <property type="project" value="TreeGrafter"/>
</dbReference>
<dbReference type="InParanoid" id="Q6BJA5"/>
<reference evidence="8 9" key="1">
    <citation type="journal article" date="2004" name="Nature">
        <title>Genome evolution in yeasts.</title>
        <authorList>
            <consortium name="Genolevures"/>
            <person name="Dujon B."/>
            <person name="Sherman D."/>
            <person name="Fischer G."/>
            <person name="Durrens P."/>
            <person name="Casaregola S."/>
            <person name="Lafontaine I."/>
            <person name="de Montigny J."/>
            <person name="Marck C."/>
            <person name="Neuveglise C."/>
            <person name="Talla E."/>
            <person name="Goffard N."/>
            <person name="Frangeul L."/>
            <person name="Aigle M."/>
            <person name="Anthouard V."/>
            <person name="Babour A."/>
            <person name="Barbe V."/>
            <person name="Barnay S."/>
            <person name="Blanchin S."/>
            <person name="Beckerich J.M."/>
            <person name="Beyne E."/>
            <person name="Bleykasten C."/>
            <person name="Boisrame A."/>
            <person name="Boyer J."/>
            <person name="Cattolico L."/>
            <person name="Confanioleri F."/>
            <person name="de Daruvar A."/>
            <person name="Despons L."/>
            <person name="Fabre E."/>
            <person name="Fairhead C."/>
            <person name="Ferry-Dumazet H."/>
            <person name="Groppi A."/>
            <person name="Hantraye F."/>
            <person name="Hennequin C."/>
            <person name="Jauniaux N."/>
            <person name="Joyet P."/>
            <person name="Kachouri R."/>
            <person name="Kerrest A."/>
            <person name="Koszul R."/>
            <person name="Lemaire M."/>
            <person name="Lesur I."/>
            <person name="Ma L."/>
            <person name="Muller H."/>
            <person name="Nicaud J.M."/>
            <person name="Nikolski M."/>
            <person name="Oztas S."/>
            <person name="Ozier-Kalogeropoulos O."/>
            <person name="Pellenz S."/>
            <person name="Potier S."/>
            <person name="Richard G.F."/>
            <person name="Straub M.L."/>
            <person name="Suleau A."/>
            <person name="Swennene D."/>
            <person name="Tekaia F."/>
            <person name="Wesolowski-Louvel M."/>
            <person name="Westhof E."/>
            <person name="Wirth B."/>
            <person name="Zeniou-Meyer M."/>
            <person name="Zivanovic I."/>
            <person name="Bolotin-Fukuhara M."/>
            <person name="Thierry A."/>
            <person name="Bouchier C."/>
            <person name="Caudron B."/>
            <person name="Scarpelli C."/>
            <person name="Gaillardin C."/>
            <person name="Weissenbach J."/>
            <person name="Wincker P."/>
            <person name="Souciet J.L."/>
        </authorList>
    </citation>
    <scope>NUCLEOTIDE SEQUENCE [LARGE SCALE GENOMIC DNA]</scope>
    <source>
        <strain evidence="9">ATCC 36239 / CBS 767 / BCRC 21394 / JCM 1990 / NBRC 0083 / IGC 2968</strain>
    </source>
</reference>
<keyword evidence="6" id="KW-0539">Nucleus</keyword>
<evidence type="ECO:0000313" key="9">
    <source>
        <dbReference type="Proteomes" id="UP000000599"/>
    </source>
</evidence>
<evidence type="ECO:0000259" key="7">
    <source>
        <dbReference type="PROSITE" id="PS50166"/>
    </source>
</evidence>
<dbReference type="Pfam" id="PF03810">
    <property type="entry name" value="IBN_N"/>
    <property type="match status" value="1"/>
</dbReference>
<dbReference type="InterPro" id="IPR001494">
    <property type="entry name" value="Importin-beta_N"/>
</dbReference>
<dbReference type="EMBL" id="CR382139">
    <property type="protein sequence ID" value="CAG90168.2"/>
    <property type="molecule type" value="Genomic_DNA"/>
</dbReference>
<evidence type="ECO:0000256" key="6">
    <source>
        <dbReference type="ARBA" id="ARBA00023242"/>
    </source>
</evidence>
<evidence type="ECO:0000256" key="2">
    <source>
        <dbReference type="ARBA" id="ARBA00004496"/>
    </source>
</evidence>
<dbReference type="GO" id="GO:0061608">
    <property type="term" value="F:nuclear import signal receptor activity"/>
    <property type="evidence" value="ECO:0007669"/>
    <property type="project" value="EnsemblFungi"/>
</dbReference>
<keyword evidence="5" id="KW-0653">Protein transport</keyword>
<dbReference type="GO" id="GO:0006406">
    <property type="term" value="P:mRNA export from nucleus"/>
    <property type="evidence" value="ECO:0007669"/>
    <property type="project" value="EnsemblFungi"/>
</dbReference>
<evidence type="ECO:0000256" key="4">
    <source>
        <dbReference type="ARBA" id="ARBA00022490"/>
    </source>
</evidence>
<dbReference type="PANTHER" id="PTHR10997:SF28">
    <property type="entry name" value="IMPORTIN BETA SMX1"/>
    <property type="match status" value="1"/>
</dbReference>
<dbReference type="InterPro" id="IPR016024">
    <property type="entry name" value="ARM-type_fold"/>
</dbReference>
<dbReference type="OrthoDB" id="760868at2759"/>
<dbReference type="FunCoup" id="Q6BJA5">
    <property type="interactions" value="293"/>
</dbReference>
<proteinExistence type="predicted"/>
<accession>Q6BJA5</accession>
<dbReference type="PROSITE" id="PS50166">
    <property type="entry name" value="IMPORTIN_B_NT"/>
    <property type="match status" value="1"/>
</dbReference>
<dbReference type="GeneID" id="2904588"/>
<dbReference type="SMART" id="SM00913">
    <property type="entry name" value="IBN_N"/>
    <property type="match status" value="1"/>
</dbReference>
<dbReference type="GO" id="GO:0031267">
    <property type="term" value="F:small GTPase binding"/>
    <property type="evidence" value="ECO:0007669"/>
    <property type="project" value="InterPro"/>
</dbReference>
<comment type="subcellular location">
    <subcellularLocation>
        <location evidence="2">Cytoplasm</location>
    </subcellularLocation>
    <subcellularLocation>
        <location evidence="1">Nucleus</location>
    </subcellularLocation>
</comment>
<dbReference type="Proteomes" id="UP000000599">
    <property type="component" value="Chromosome G"/>
</dbReference>
<keyword evidence="3" id="KW-0813">Transport</keyword>